<feature type="region of interest" description="Disordered" evidence="2">
    <location>
        <begin position="769"/>
        <end position="800"/>
    </location>
</feature>
<feature type="compositionally biased region" description="Polar residues" evidence="2">
    <location>
        <begin position="710"/>
        <end position="724"/>
    </location>
</feature>
<evidence type="ECO:0000256" key="2">
    <source>
        <dbReference type="SAM" id="MobiDB-lite"/>
    </source>
</evidence>
<feature type="coiled-coil region" evidence="1">
    <location>
        <begin position="941"/>
        <end position="968"/>
    </location>
</feature>
<feature type="compositionally biased region" description="Basic and acidic residues" evidence="2">
    <location>
        <begin position="741"/>
        <end position="752"/>
    </location>
</feature>
<dbReference type="PANTHER" id="PTHR11697">
    <property type="entry name" value="GENERAL TRANSCRIPTION FACTOR 2-RELATED ZINC FINGER PROTEIN"/>
    <property type="match status" value="1"/>
</dbReference>
<evidence type="ECO:0000256" key="1">
    <source>
        <dbReference type="SAM" id="Coils"/>
    </source>
</evidence>
<dbReference type="AlphaFoldDB" id="A0A820JYZ8"/>
<gene>
    <name evidence="3" type="ORF">UJA718_LOCUS14622</name>
</gene>
<dbReference type="InterPro" id="IPR055298">
    <property type="entry name" value="AtLOH3-like"/>
</dbReference>
<organism evidence="3 4">
    <name type="scientific">Rotaria socialis</name>
    <dbReference type="NCBI Taxonomy" id="392032"/>
    <lineage>
        <taxon>Eukaryota</taxon>
        <taxon>Metazoa</taxon>
        <taxon>Spiralia</taxon>
        <taxon>Gnathifera</taxon>
        <taxon>Rotifera</taxon>
        <taxon>Eurotatoria</taxon>
        <taxon>Bdelloidea</taxon>
        <taxon>Philodinida</taxon>
        <taxon>Philodinidae</taxon>
        <taxon>Rotaria</taxon>
    </lineage>
</organism>
<accession>A0A820JYZ8</accession>
<feature type="region of interest" description="Disordered" evidence="2">
    <location>
        <begin position="1"/>
        <end position="23"/>
    </location>
</feature>
<feature type="compositionally biased region" description="Polar residues" evidence="2">
    <location>
        <begin position="36"/>
        <end position="54"/>
    </location>
</feature>
<evidence type="ECO:0000313" key="3">
    <source>
        <dbReference type="EMBL" id="CAF4333011.1"/>
    </source>
</evidence>
<protein>
    <recommendedName>
        <fullName evidence="5">Zinc finger MYM-type protein 1-like</fullName>
    </recommendedName>
</protein>
<evidence type="ECO:0000313" key="4">
    <source>
        <dbReference type="Proteomes" id="UP000663873"/>
    </source>
</evidence>
<feature type="region of interest" description="Disordered" evidence="2">
    <location>
        <begin position="36"/>
        <end position="60"/>
    </location>
</feature>
<comment type="caution">
    <text evidence="3">The sequence shown here is derived from an EMBL/GenBank/DDBJ whole genome shotgun (WGS) entry which is preliminary data.</text>
</comment>
<reference evidence="3" key="1">
    <citation type="submission" date="2021-02" db="EMBL/GenBank/DDBJ databases">
        <authorList>
            <person name="Nowell W R."/>
        </authorList>
    </citation>
    <scope>NUCLEOTIDE SEQUENCE</scope>
</reference>
<dbReference type="Gene3D" id="1.20.120.20">
    <property type="entry name" value="Apolipoprotein"/>
    <property type="match status" value="1"/>
</dbReference>
<feature type="compositionally biased region" description="Polar residues" evidence="2">
    <location>
        <begin position="781"/>
        <end position="800"/>
    </location>
</feature>
<feature type="compositionally biased region" description="Polar residues" evidence="2">
    <location>
        <begin position="12"/>
        <end position="22"/>
    </location>
</feature>
<dbReference type="Proteomes" id="UP000663873">
    <property type="component" value="Unassembled WGS sequence"/>
</dbReference>
<dbReference type="PANTHER" id="PTHR11697:SF230">
    <property type="entry name" value="ZINC FINGER, MYM DOMAIN CONTAINING 1"/>
    <property type="match status" value="1"/>
</dbReference>
<sequence length="1003" mass="115383">MENNSKEPKSGTIESFFSSQTTKKQKYVVSLSLGEQQDPISSYSSTNKQQDQIHSSSSESSLLLSSSSNTQVSNITDISRSVGELPAKPIRPSCPSNKDKRSFRSQWYSHFTWLEYSELTDSAYCYYCRHFSTETILNNRYKYITVIDKSRNELVKRNHEKLIKIVSTLHLCGRQVVAIRGHEKGESSLSQGNFIELLHWTSSADPVALSILKDSDRNTTYLSPQELADDGTERSTYARAKSLDFSTAHNFISAVSNQISELRNEEEFSKLYDQIIEFSGENNIDLNNKMKERRTRKTSTRFKNCLITCTIEQREEIDNKNKYRIFAFYPVIDSILVEINDRFSKTNMDILRGVSSLSPDSSTFLEIDELKVLCVMLKSDIQLLNNEIQVRKPMLKQLKPKNMIDLYFEILPFGQAFPRILSLLIGAMAIPVSSTTTERASSKMKLIKTVARNSMSDSMLIDLLLRAIEREFCVDYEKLIDAFDIQHNNSRIILNESISEEPNQKMAARIQQPLPLGKGQQQQNNAVPARVVPKLPLEYFQKNPFFAFPSSYHRDYYICTDCGAYSCGGVYSSRCRKCHGVASDPPRESRRDYLCIECARRYEPCSCDPTVIVMHHELIYRNPPEYCWYVYYLSHAVIVLASVAQIKSVVKRAFVSGHGVHAHAQDHSHERRSSIDKLLLSWTMYNIQLRILKHINLDYGHNYPLKTQPVRPSSNIIKPNNQQTKAEKEEKLKWPGPPSPPREKFVHPLPEDDKQYAFKKSYPVKLLPGSEERPMIETKQKSNSQKETSTTHSNSAYSSVHDSAHVQSILKSQSHSCVNLSTNEEIVRLKTRLGEVPRKLDTNVKECLEVVTKELQEIIEQINKDTNNVQQTLLLYARKQQSAQDELYRIWLQYYIAELDDWKSRHLADLQAQLYVHQDKITRNSQRRISFVSHKANEIKMQILRELQEQASREMNDLLMQIELLSRETTQHLGSETMTNINLTIQSNVGTKLPGQQSKFDFT</sequence>
<keyword evidence="4" id="KW-1185">Reference proteome</keyword>
<evidence type="ECO:0008006" key="5">
    <source>
        <dbReference type="Google" id="ProtNLM"/>
    </source>
</evidence>
<name>A0A820JYZ8_9BILA</name>
<feature type="region of interest" description="Disordered" evidence="2">
    <location>
        <begin position="708"/>
        <end position="752"/>
    </location>
</feature>
<proteinExistence type="predicted"/>
<keyword evidence="1" id="KW-0175">Coiled coil</keyword>
<dbReference type="EMBL" id="CAJOBP010002082">
    <property type="protein sequence ID" value="CAF4333011.1"/>
    <property type="molecule type" value="Genomic_DNA"/>
</dbReference>
<feature type="compositionally biased region" description="Basic and acidic residues" evidence="2">
    <location>
        <begin position="770"/>
        <end position="780"/>
    </location>
</feature>